<dbReference type="Proteomes" id="UP001060215">
    <property type="component" value="Chromosome 15"/>
</dbReference>
<keyword evidence="2" id="KW-1185">Reference proteome</keyword>
<gene>
    <name evidence="1" type="ORF">LOK49_LG14G00440</name>
</gene>
<proteinExistence type="predicted"/>
<evidence type="ECO:0000313" key="2">
    <source>
        <dbReference type="Proteomes" id="UP001060215"/>
    </source>
</evidence>
<reference evidence="1 2" key="1">
    <citation type="journal article" date="2022" name="Plant J.">
        <title>Chromosome-level genome of Camellia lanceoleosa provides a valuable resource for understanding genome evolution and self-incompatibility.</title>
        <authorList>
            <person name="Gong W."/>
            <person name="Xiao S."/>
            <person name="Wang L."/>
            <person name="Liao Z."/>
            <person name="Chang Y."/>
            <person name="Mo W."/>
            <person name="Hu G."/>
            <person name="Li W."/>
            <person name="Zhao G."/>
            <person name="Zhu H."/>
            <person name="Hu X."/>
            <person name="Ji K."/>
            <person name="Xiang X."/>
            <person name="Song Q."/>
            <person name="Yuan D."/>
            <person name="Jin S."/>
            <person name="Zhang L."/>
        </authorList>
    </citation>
    <scope>NUCLEOTIDE SEQUENCE [LARGE SCALE GENOMIC DNA]</scope>
    <source>
        <strain evidence="1">SQ_2022a</strain>
    </source>
</reference>
<comment type="caution">
    <text evidence="1">The sequence shown here is derived from an EMBL/GenBank/DDBJ whole genome shotgun (WGS) entry which is preliminary data.</text>
</comment>
<organism evidence="1 2">
    <name type="scientific">Camellia lanceoleosa</name>
    <dbReference type="NCBI Taxonomy" id="1840588"/>
    <lineage>
        <taxon>Eukaryota</taxon>
        <taxon>Viridiplantae</taxon>
        <taxon>Streptophyta</taxon>
        <taxon>Embryophyta</taxon>
        <taxon>Tracheophyta</taxon>
        <taxon>Spermatophyta</taxon>
        <taxon>Magnoliopsida</taxon>
        <taxon>eudicotyledons</taxon>
        <taxon>Gunneridae</taxon>
        <taxon>Pentapetalae</taxon>
        <taxon>asterids</taxon>
        <taxon>Ericales</taxon>
        <taxon>Theaceae</taxon>
        <taxon>Camellia</taxon>
    </lineage>
</organism>
<sequence>MLVTLAFGKLDLEKGVALSRTLFRYLLTIAGELRQHLEIDAHVGGVNDIAFAHPNKQLCIVRCGDDKTIKVDVVTTCSVADEQTTHWQFTANA</sequence>
<name>A0ACC0FE20_9ERIC</name>
<protein>
    <submittedName>
        <fullName evidence="1">Protein TPR3</fullName>
    </submittedName>
</protein>
<dbReference type="EMBL" id="CM045772">
    <property type="protein sequence ID" value="KAI7986823.1"/>
    <property type="molecule type" value="Genomic_DNA"/>
</dbReference>
<evidence type="ECO:0000313" key="1">
    <source>
        <dbReference type="EMBL" id="KAI7986823.1"/>
    </source>
</evidence>
<accession>A0ACC0FE20</accession>